<dbReference type="RefSeq" id="WP_157397876.1">
    <property type="nucleotide sequence ID" value="NZ_WSEL01000003.1"/>
</dbReference>
<keyword evidence="2" id="KW-0238">DNA-binding</keyword>
<comment type="caution">
    <text evidence="6">The sequence shown here is derived from an EMBL/GenBank/DDBJ whole genome shotgun (WGS) entry which is preliminary data.</text>
</comment>
<dbReference type="Gene3D" id="3.30.450.40">
    <property type="match status" value="1"/>
</dbReference>
<dbReference type="Proteomes" id="UP000469385">
    <property type="component" value="Unassembled WGS sequence"/>
</dbReference>
<dbReference type="Gene3D" id="1.10.10.10">
    <property type="entry name" value="Winged helix-like DNA-binding domain superfamily/Winged helix DNA-binding domain"/>
    <property type="match status" value="1"/>
</dbReference>
<dbReference type="InterPro" id="IPR029016">
    <property type="entry name" value="GAF-like_dom_sf"/>
</dbReference>
<sequence length="287" mass="30611">MSRTAATKSVPEAEADAPAAEDSRYLVPGLARGLQLLTCFSRTEPQLSGAELARRLELPRASVFRLLQTLEQTGFVERVPDSASYRLAIGVLRLGFEYLASMEVTELGRPIIEQLRTDTGYSAHLVVRDGQDVVFVAKAVGANALFHSIQVGARLPAHATVLGRLLLSELTMQELAQLYPTTPLRSFTPRTPTTLAQLRALIDTDRANGYGISQGGFETGITTIAAPVHNDRHEVAAAISITVPAQQISADQAGTLVPKVRQAASALSQMLAHIPHPGGSAASRTSA</sequence>
<dbReference type="SUPFAM" id="SSF55781">
    <property type="entry name" value="GAF domain-like"/>
    <property type="match status" value="1"/>
</dbReference>
<reference evidence="6 7" key="1">
    <citation type="submission" date="2019-12" db="EMBL/GenBank/DDBJ databases">
        <authorList>
            <person name="Huq M.A."/>
        </authorList>
    </citation>
    <scope>NUCLEOTIDE SEQUENCE [LARGE SCALE GENOMIC DNA]</scope>
    <source>
        <strain evidence="6 7">MAH-25</strain>
    </source>
</reference>
<accession>A0A6N8ISW8</accession>
<dbReference type="FunFam" id="1.10.10.10:FF:000056">
    <property type="entry name" value="IclR family transcriptional regulator"/>
    <property type="match status" value="1"/>
</dbReference>
<dbReference type="SMART" id="SM00346">
    <property type="entry name" value="HTH_ICLR"/>
    <property type="match status" value="1"/>
</dbReference>
<protein>
    <submittedName>
        <fullName evidence="6">Helix-turn-helix domain-containing protein</fullName>
    </submittedName>
</protein>
<dbReference type="GO" id="GO:0003700">
    <property type="term" value="F:DNA-binding transcription factor activity"/>
    <property type="evidence" value="ECO:0007669"/>
    <property type="project" value="TreeGrafter"/>
</dbReference>
<dbReference type="InterPro" id="IPR005471">
    <property type="entry name" value="Tscrpt_reg_IclR_N"/>
</dbReference>
<dbReference type="SUPFAM" id="SSF46785">
    <property type="entry name" value="Winged helix' DNA-binding domain"/>
    <property type="match status" value="1"/>
</dbReference>
<dbReference type="InterPro" id="IPR036390">
    <property type="entry name" value="WH_DNA-bd_sf"/>
</dbReference>
<proteinExistence type="predicted"/>
<dbReference type="PANTHER" id="PTHR30136">
    <property type="entry name" value="HELIX-TURN-HELIX TRANSCRIPTIONAL REGULATOR, ICLR FAMILY"/>
    <property type="match status" value="1"/>
</dbReference>
<keyword evidence="7" id="KW-1185">Reference proteome</keyword>
<dbReference type="EMBL" id="WSEL01000003">
    <property type="protein sequence ID" value="MVQ29928.1"/>
    <property type="molecule type" value="Genomic_DNA"/>
</dbReference>
<dbReference type="InterPro" id="IPR050707">
    <property type="entry name" value="HTH_MetabolicPath_Reg"/>
</dbReference>
<feature type="domain" description="IclR-ED" evidence="5">
    <location>
        <begin position="90"/>
        <end position="273"/>
    </location>
</feature>
<dbReference type="GO" id="GO:0003677">
    <property type="term" value="F:DNA binding"/>
    <property type="evidence" value="ECO:0007669"/>
    <property type="project" value="UniProtKB-KW"/>
</dbReference>
<keyword evidence="1" id="KW-0805">Transcription regulation</keyword>
<dbReference type="AlphaFoldDB" id="A0A6N8ISW8"/>
<evidence type="ECO:0000313" key="6">
    <source>
        <dbReference type="EMBL" id="MVQ29928.1"/>
    </source>
</evidence>
<dbReference type="InterPro" id="IPR036388">
    <property type="entry name" value="WH-like_DNA-bd_sf"/>
</dbReference>
<evidence type="ECO:0000256" key="3">
    <source>
        <dbReference type="ARBA" id="ARBA00023163"/>
    </source>
</evidence>
<dbReference type="PROSITE" id="PS51077">
    <property type="entry name" value="HTH_ICLR"/>
    <property type="match status" value="1"/>
</dbReference>
<dbReference type="InterPro" id="IPR014757">
    <property type="entry name" value="Tscrpt_reg_IclR_C"/>
</dbReference>
<evidence type="ECO:0000259" key="5">
    <source>
        <dbReference type="PROSITE" id="PS51078"/>
    </source>
</evidence>
<organism evidence="6 7">
    <name type="scientific">Ramlibacter pinisoli</name>
    <dbReference type="NCBI Taxonomy" id="2682844"/>
    <lineage>
        <taxon>Bacteria</taxon>
        <taxon>Pseudomonadati</taxon>
        <taxon>Pseudomonadota</taxon>
        <taxon>Betaproteobacteria</taxon>
        <taxon>Burkholderiales</taxon>
        <taxon>Comamonadaceae</taxon>
        <taxon>Ramlibacter</taxon>
    </lineage>
</organism>
<evidence type="ECO:0000313" key="7">
    <source>
        <dbReference type="Proteomes" id="UP000469385"/>
    </source>
</evidence>
<evidence type="ECO:0000256" key="2">
    <source>
        <dbReference type="ARBA" id="ARBA00023125"/>
    </source>
</evidence>
<feature type="domain" description="HTH iclR-type" evidence="4">
    <location>
        <begin position="27"/>
        <end position="89"/>
    </location>
</feature>
<dbReference type="Pfam" id="PF01614">
    <property type="entry name" value="IclR_C"/>
    <property type="match status" value="1"/>
</dbReference>
<dbReference type="Pfam" id="PF09339">
    <property type="entry name" value="HTH_IclR"/>
    <property type="match status" value="1"/>
</dbReference>
<dbReference type="PANTHER" id="PTHR30136:SF34">
    <property type="entry name" value="TRANSCRIPTIONAL REGULATOR"/>
    <property type="match status" value="1"/>
</dbReference>
<evidence type="ECO:0000256" key="1">
    <source>
        <dbReference type="ARBA" id="ARBA00023015"/>
    </source>
</evidence>
<dbReference type="PROSITE" id="PS51078">
    <property type="entry name" value="ICLR_ED"/>
    <property type="match status" value="1"/>
</dbReference>
<keyword evidence="3" id="KW-0804">Transcription</keyword>
<dbReference type="GO" id="GO:0045892">
    <property type="term" value="P:negative regulation of DNA-templated transcription"/>
    <property type="evidence" value="ECO:0007669"/>
    <property type="project" value="TreeGrafter"/>
</dbReference>
<evidence type="ECO:0000259" key="4">
    <source>
        <dbReference type="PROSITE" id="PS51077"/>
    </source>
</evidence>
<name>A0A6N8ISW8_9BURK</name>
<gene>
    <name evidence="6" type="ORF">GON04_10740</name>
</gene>